<protein>
    <submittedName>
        <fullName evidence="1">Uncharacterized protein</fullName>
    </submittedName>
</protein>
<comment type="caution">
    <text evidence="1">The sequence shown here is derived from an EMBL/GenBank/DDBJ whole genome shotgun (WGS) entry which is preliminary data.</text>
</comment>
<dbReference type="EMBL" id="JBIUYY010000002">
    <property type="protein sequence ID" value="MFJ2820872.1"/>
    <property type="molecule type" value="Genomic_DNA"/>
</dbReference>
<organism evidence="1 2">
    <name type="scientific">Streptomyces toxytricini</name>
    <name type="common">Actinomyces toxytricini</name>
    <dbReference type="NCBI Taxonomy" id="67369"/>
    <lineage>
        <taxon>Bacteria</taxon>
        <taxon>Bacillati</taxon>
        <taxon>Actinomycetota</taxon>
        <taxon>Actinomycetes</taxon>
        <taxon>Kitasatosporales</taxon>
        <taxon>Streptomycetaceae</taxon>
        <taxon>Streptomyces</taxon>
    </lineage>
</organism>
<dbReference type="Proteomes" id="UP001617351">
    <property type="component" value="Unassembled WGS sequence"/>
</dbReference>
<gene>
    <name evidence="1" type="ORF">ACIO7M_07150</name>
</gene>
<evidence type="ECO:0000313" key="2">
    <source>
        <dbReference type="Proteomes" id="UP001617351"/>
    </source>
</evidence>
<proteinExistence type="predicted"/>
<reference evidence="1 2" key="1">
    <citation type="submission" date="2024-10" db="EMBL/GenBank/DDBJ databases">
        <title>The Natural Products Discovery Center: Release of the First 8490 Sequenced Strains for Exploring Actinobacteria Biosynthetic Diversity.</title>
        <authorList>
            <person name="Kalkreuter E."/>
            <person name="Kautsar S.A."/>
            <person name="Yang D."/>
            <person name="Bader C.D."/>
            <person name="Teijaro C.N."/>
            <person name="Fluegel L."/>
            <person name="Davis C.M."/>
            <person name="Simpson J.R."/>
            <person name="Lauterbach L."/>
            <person name="Steele A.D."/>
            <person name="Gui C."/>
            <person name="Meng S."/>
            <person name="Li G."/>
            <person name="Viehrig K."/>
            <person name="Ye F."/>
            <person name="Su P."/>
            <person name="Kiefer A.F."/>
            <person name="Nichols A."/>
            <person name="Cepeda A.J."/>
            <person name="Yan W."/>
            <person name="Fan B."/>
            <person name="Jiang Y."/>
            <person name="Adhikari A."/>
            <person name="Zheng C.-J."/>
            <person name="Schuster L."/>
            <person name="Cowan T.M."/>
            <person name="Smanski M.J."/>
            <person name="Chevrette M.G."/>
            <person name="De Carvalho L.P.S."/>
            <person name="Shen B."/>
        </authorList>
    </citation>
    <scope>NUCLEOTIDE SEQUENCE [LARGE SCALE GENOMIC DNA]</scope>
    <source>
        <strain evidence="1 2">NPDC087220</strain>
    </source>
</reference>
<name>A0ABW8EE08_STRT5</name>
<sequence length="77" mass="7832">MAAAALAHLGVSTAGLDGVPLGILDGDPFGGRRAQLRTRCDETAVPAAAGGFTHTPPAGWPVDNSRMGSGCITWWAE</sequence>
<dbReference type="RefSeq" id="WP_402378408.1">
    <property type="nucleotide sequence ID" value="NZ_JBIUYY010000002.1"/>
</dbReference>
<accession>A0ABW8EE08</accession>
<keyword evidence="2" id="KW-1185">Reference proteome</keyword>
<evidence type="ECO:0000313" key="1">
    <source>
        <dbReference type="EMBL" id="MFJ2820872.1"/>
    </source>
</evidence>